<accession>A0ABW8BBI4</accession>
<evidence type="ECO:0000313" key="1">
    <source>
        <dbReference type="EMBL" id="MFI7872355.1"/>
    </source>
</evidence>
<reference evidence="1 2" key="1">
    <citation type="submission" date="2024-07" db="EMBL/GenBank/DDBJ databases">
        <title>Whole genome sequencing of Prodigiosin pigment-producing Streptomyces salinarius isolated from rhizosphere soil of Arachis hypogaea.</title>
        <authorList>
            <person name="Vidhya A."/>
            <person name="Ramya S."/>
        </authorList>
    </citation>
    <scope>NUCLEOTIDE SEQUENCE [LARGE SCALE GENOMIC DNA]</scope>
    <source>
        <strain evidence="1 2">VRMG2420</strain>
    </source>
</reference>
<name>A0ABW8BBI4_9ACTN</name>
<dbReference type="EMBL" id="JBITPR010000042">
    <property type="protein sequence ID" value="MFI7872355.1"/>
    <property type="molecule type" value="Genomic_DNA"/>
</dbReference>
<dbReference type="InterPro" id="IPR028037">
    <property type="entry name" value="Antitoxin_Rv0909/MT0933"/>
</dbReference>
<gene>
    <name evidence="1" type="ORF">AB4829_17380</name>
</gene>
<dbReference type="Proteomes" id="UP001614264">
    <property type="component" value="Unassembled WGS sequence"/>
</dbReference>
<keyword evidence="2" id="KW-1185">Reference proteome</keyword>
<proteinExistence type="predicted"/>
<comment type="caution">
    <text evidence="1">The sequence shown here is derived from an EMBL/GenBank/DDBJ whole genome shotgun (WGS) entry which is preliminary data.</text>
</comment>
<dbReference type="GeneID" id="95503508"/>
<evidence type="ECO:0000313" key="2">
    <source>
        <dbReference type="Proteomes" id="UP001614264"/>
    </source>
</evidence>
<dbReference type="Gene3D" id="1.10.287.700">
    <property type="entry name" value="Helix hairpin bin"/>
    <property type="match status" value="1"/>
</dbReference>
<protein>
    <submittedName>
        <fullName evidence="1">Antitoxin</fullName>
    </submittedName>
</protein>
<organism evidence="1 2">
    <name type="scientific">Streptomyces salinarius</name>
    <dbReference type="NCBI Taxonomy" id="2762598"/>
    <lineage>
        <taxon>Bacteria</taxon>
        <taxon>Bacillati</taxon>
        <taxon>Actinomycetota</taxon>
        <taxon>Actinomycetes</taxon>
        <taxon>Kitasatosporales</taxon>
        <taxon>Streptomycetaceae</taxon>
        <taxon>Streptomyces</taxon>
    </lineage>
</organism>
<dbReference type="RefSeq" id="WP_053639679.1">
    <property type="nucleotide sequence ID" value="NZ_JBITPR010000042.1"/>
</dbReference>
<dbReference type="Pfam" id="PF14013">
    <property type="entry name" value="MT0933_antitox"/>
    <property type="match status" value="1"/>
</dbReference>
<sequence length="65" mass="7170">MFDSLKHLKDKLEDVAEEHGDKITSGLEKAGDLIDDKTGGKHSDKIDAAVDKAQDYIEKLGDKKD</sequence>